<evidence type="ECO:0000259" key="2">
    <source>
        <dbReference type="Pfam" id="PF19694"/>
    </source>
</evidence>
<evidence type="ECO:0000256" key="1">
    <source>
        <dbReference type="SAM" id="MobiDB-lite"/>
    </source>
</evidence>
<proteinExistence type="predicted"/>
<dbReference type="EMBL" id="JAAXPC010000021">
    <property type="protein sequence ID" value="NKY04690.1"/>
    <property type="molecule type" value="Genomic_DNA"/>
</dbReference>
<accession>A0A846WVC5</accession>
<feature type="region of interest" description="Disordered" evidence="1">
    <location>
        <begin position="145"/>
        <end position="167"/>
    </location>
</feature>
<sequence length="167" mass="19133">MNMDQLLQTIRSFDGLLEFAPTEGDEFPPTAWGDHFFYYAPDGQVPKRQQPYATIVTKNYPDDSLSDLDKPGRWRLNIHVGTTTARELTDKTAVPTDDQWDFAAPDVVFPHPLYRHQGWVSIVNPGARTSMLAVRLLRQAHEAARHRLEHRRSRERIEREPGAGGTR</sequence>
<comment type="caution">
    <text evidence="3">The sequence shown here is derived from an EMBL/GenBank/DDBJ whole genome shotgun (WGS) entry which is preliminary data.</text>
</comment>
<evidence type="ECO:0000313" key="3">
    <source>
        <dbReference type="EMBL" id="NKY04690.1"/>
    </source>
</evidence>
<dbReference type="InterPro" id="IPR045676">
    <property type="entry name" value="DUF6194"/>
</dbReference>
<organism evidence="3 4">
    <name type="scientific">Gordonia polyisoprenivorans</name>
    <dbReference type="NCBI Taxonomy" id="84595"/>
    <lineage>
        <taxon>Bacteria</taxon>
        <taxon>Bacillati</taxon>
        <taxon>Actinomycetota</taxon>
        <taxon>Actinomycetes</taxon>
        <taxon>Mycobacteriales</taxon>
        <taxon>Gordoniaceae</taxon>
        <taxon>Gordonia</taxon>
    </lineage>
</organism>
<gene>
    <name evidence="3" type="ORF">HGA05_24305</name>
</gene>
<protein>
    <recommendedName>
        <fullName evidence="2">DUF6194 domain-containing protein</fullName>
    </recommendedName>
</protein>
<evidence type="ECO:0000313" key="4">
    <source>
        <dbReference type="Proteomes" id="UP000563898"/>
    </source>
</evidence>
<dbReference type="Pfam" id="PF19694">
    <property type="entry name" value="DUF6194"/>
    <property type="match status" value="1"/>
</dbReference>
<dbReference type="RefSeq" id="WP_006368514.1">
    <property type="nucleotide sequence ID" value="NZ_CP085887.1"/>
</dbReference>
<dbReference type="Proteomes" id="UP000563898">
    <property type="component" value="Unassembled WGS sequence"/>
</dbReference>
<reference evidence="3 4" key="1">
    <citation type="submission" date="2020-04" db="EMBL/GenBank/DDBJ databases">
        <title>MicrobeNet Type strains.</title>
        <authorList>
            <person name="Nicholson A.C."/>
        </authorList>
    </citation>
    <scope>NUCLEOTIDE SEQUENCE [LARGE SCALE GENOMIC DNA]</scope>
    <source>
        <strain evidence="3 4">ATCC BAA-14</strain>
    </source>
</reference>
<dbReference type="AlphaFoldDB" id="A0A846WVC5"/>
<name>A0A846WVC5_9ACTN</name>
<feature type="domain" description="DUF6194" evidence="2">
    <location>
        <begin position="1"/>
        <end position="152"/>
    </location>
</feature>